<dbReference type="PANTHER" id="PTHR48081">
    <property type="entry name" value="AB HYDROLASE SUPERFAMILY PROTEIN C4A8.06C"/>
    <property type="match status" value="1"/>
</dbReference>
<dbReference type="InterPro" id="IPR049492">
    <property type="entry name" value="BD-FAE-like_dom"/>
</dbReference>
<dbReference type="EMBL" id="JAAXZR010000003">
    <property type="protein sequence ID" value="NLT78734.1"/>
    <property type="molecule type" value="Genomic_DNA"/>
</dbReference>
<comment type="caution">
    <text evidence="4">The sequence shown here is derived from an EMBL/GenBank/DDBJ whole genome shotgun (WGS) entry which is preliminary data.</text>
</comment>
<evidence type="ECO:0000256" key="1">
    <source>
        <dbReference type="ARBA" id="ARBA00010515"/>
    </source>
</evidence>
<reference evidence="4" key="2">
    <citation type="submission" date="2020-01" db="EMBL/GenBank/DDBJ databases">
        <authorList>
            <person name="Campanaro S."/>
        </authorList>
    </citation>
    <scope>NUCLEOTIDE SEQUENCE</scope>
    <source>
        <strain evidence="4">AS01afH2WH_6</strain>
    </source>
</reference>
<dbReference type="PROSITE" id="PS01173">
    <property type="entry name" value="LIPASE_GDXG_HIS"/>
    <property type="match status" value="1"/>
</dbReference>
<evidence type="ECO:0000313" key="5">
    <source>
        <dbReference type="Proteomes" id="UP000767327"/>
    </source>
</evidence>
<dbReference type="Proteomes" id="UP000767327">
    <property type="component" value="Unassembled WGS sequence"/>
</dbReference>
<dbReference type="RefSeq" id="WP_273171989.1">
    <property type="nucleotide sequence ID" value="NZ_JAAXZR010000003.1"/>
</dbReference>
<evidence type="ECO:0000259" key="3">
    <source>
        <dbReference type="Pfam" id="PF20434"/>
    </source>
</evidence>
<protein>
    <submittedName>
        <fullName evidence="4">Alpha/beta hydrolase</fullName>
    </submittedName>
</protein>
<reference evidence="4" key="1">
    <citation type="journal article" date="2020" name="Biotechnol. Biofuels">
        <title>New insights from the biogas microbiome by comprehensive genome-resolved metagenomics of nearly 1600 species originating from multiple anaerobic digesters.</title>
        <authorList>
            <person name="Campanaro S."/>
            <person name="Treu L."/>
            <person name="Rodriguez-R L.M."/>
            <person name="Kovalovszki A."/>
            <person name="Ziels R.M."/>
            <person name="Maus I."/>
            <person name="Zhu X."/>
            <person name="Kougias P.G."/>
            <person name="Basile A."/>
            <person name="Luo G."/>
            <person name="Schluter A."/>
            <person name="Konstantinidis K.T."/>
            <person name="Angelidaki I."/>
        </authorList>
    </citation>
    <scope>NUCLEOTIDE SEQUENCE</scope>
    <source>
        <strain evidence="4">AS01afH2WH_6</strain>
    </source>
</reference>
<accession>A0A971CX81</accession>
<name>A0A971CX81_9BIFI</name>
<organism evidence="4 5">
    <name type="scientific">Bifidobacterium crudilactis</name>
    <dbReference type="NCBI Taxonomy" id="327277"/>
    <lineage>
        <taxon>Bacteria</taxon>
        <taxon>Bacillati</taxon>
        <taxon>Actinomycetota</taxon>
        <taxon>Actinomycetes</taxon>
        <taxon>Bifidobacteriales</taxon>
        <taxon>Bifidobacteriaceae</taxon>
        <taxon>Bifidobacterium</taxon>
    </lineage>
</organism>
<proteinExistence type="inferred from homology"/>
<dbReference type="InterPro" id="IPR029058">
    <property type="entry name" value="AB_hydrolase_fold"/>
</dbReference>
<evidence type="ECO:0000313" key="4">
    <source>
        <dbReference type="EMBL" id="NLT78734.1"/>
    </source>
</evidence>
<dbReference type="Pfam" id="PF20434">
    <property type="entry name" value="BD-FAE"/>
    <property type="match status" value="1"/>
</dbReference>
<dbReference type="Gene3D" id="3.40.50.1820">
    <property type="entry name" value="alpha/beta hydrolase"/>
    <property type="match status" value="1"/>
</dbReference>
<feature type="domain" description="BD-FAE-like" evidence="3">
    <location>
        <begin position="80"/>
        <end position="273"/>
    </location>
</feature>
<dbReference type="InterPro" id="IPR050300">
    <property type="entry name" value="GDXG_lipolytic_enzyme"/>
</dbReference>
<dbReference type="GO" id="GO:0016787">
    <property type="term" value="F:hydrolase activity"/>
    <property type="evidence" value="ECO:0007669"/>
    <property type="project" value="UniProtKB-KW"/>
</dbReference>
<keyword evidence="2 4" id="KW-0378">Hydrolase</keyword>
<dbReference type="SUPFAM" id="SSF53474">
    <property type="entry name" value="alpha/beta-Hydrolases"/>
    <property type="match status" value="1"/>
</dbReference>
<dbReference type="AlphaFoldDB" id="A0A971CX81"/>
<gene>
    <name evidence="4" type="ORF">GXW98_00370</name>
</gene>
<dbReference type="InterPro" id="IPR002168">
    <property type="entry name" value="Lipase_GDXG_HIS_AS"/>
</dbReference>
<sequence>MIKWKTIRRLLIRIVAALLSVLLLGVIAWNVSPWPSALVFRRAFAASEVTEPHGLDAMKRKVSKHADLSYPSTHARHEFDLYMPKSASAGVPVVVWVHGGGFIAGDKSGVSTYGTMLASEGYAVVAMNYDYAPDAQYPTPVIQVGEMITHVYAIAERYGLDADRIIIGGDSAGAQIAAQFAALESTPGYAQQAGISKIPLRKPLEAAVLFCGPYDVSQLGNIGNSWFAKQFVQSVGWSYLGSRDWEQTKAARMASVVDHLSDAFPRSYIVDGNYFSFPKHARALISGLEGHGVSVTSSLYPDKPELPHEFQFDFSHPESYEVWKQTLAFLRQ</sequence>
<evidence type="ECO:0000256" key="2">
    <source>
        <dbReference type="ARBA" id="ARBA00022801"/>
    </source>
</evidence>
<comment type="similarity">
    <text evidence="1">Belongs to the 'GDXG' lipolytic enzyme family.</text>
</comment>